<protein>
    <submittedName>
        <fullName evidence="2">Uncharacterized protein</fullName>
    </submittedName>
</protein>
<accession>A0A8S5RAA7</accession>
<organism evidence="2">
    <name type="scientific">Siphoviridae sp. ctkfT29</name>
    <dbReference type="NCBI Taxonomy" id="2827278"/>
    <lineage>
        <taxon>Viruses</taxon>
        <taxon>Duplodnaviria</taxon>
        <taxon>Heunggongvirae</taxon>
        <taxon>Uroviricota</taxon>
        <taxon>Caudoviricetes</taxon>
    </lineage>
</organism>
<keyword evidence="1" id="KW-0472">Membrane</keyword>
<feature type="transmembrane region" description="Helical" evidence="1">
    <location>
        <begin position="513"/>
        <end position="532"/>
    </location>
</feature>
<reference evidence="2" key="1">
    <citation type="journal article" date="2021" name="Proc. Natl. Acad. Sci. U.S.A.">
        <title>A Catalog of Tens of Thousands of Viruses from Human Metagenomes Reveals Hidden Associations with Chronic Diseases.</title>
        <authorList>
            <person name="Tisza M.J."/>
            <person name="Buck C.B."/>
        </authorList>
    </citation>
    <scope>NUCLEOTIDE SEQUENCE</scope>
    <source>
        <strain evidence="2">CtkfT29</strain>
    </source>
</reference>
<feature type="transmembrane region" description="Helical" evidence="1">
    <location>
        <begin position="481"/>
        <end position="501"/>
    </location>
</feature>
<dbReference type="EMBL" id="BK015850">
    <property type="protein sequence ID" value="DAE28090.1"/>
    <property type="molecule type" value="Genomic_DNA"/>
</dbReference>
<keyword evidence="1" id="KW-1133">Transmembrane helix</keyword>
<evidence type="ECO:0000313" key="2">
    <source>
        <dbReference type="EMBL" id="DAE28090.1"/>
    </source>
</evidence>
<feature type="transmembrane region" description="Helical" evidence="1">
    <location>
        <begin position="451"/>
        <end position="475"/>
    </location>
</feature>
<name>A0A8S5RAA7_9CAUD</name>
<keyword evidence="1" id="KW-0812">Transmembrane</keyword>
<sequence>MENRPKCTPPGTTNQFLHSRINSSSIYAALLLSALGVHGGLSCSRIDSDDRNAVQILGPQRHAHNRKALTHSSAIVALSVEADQGSFTAHGVSQAQAGELARGVNIVQVNVLNGGCNDLVAGNLSCGQQEQGGVAHKVLDVGQAESVLHGHLSAAQIVVSIQDVRKADNFGYILLDGGKLVQHLALSLRQSGLPGGSLAGQAAGVQEGVELGHHLVLQLCQESVIGLLYGDCRAVLVHVLDGHGFCVLLQGDIFFRGLGDSGLAIGDYSTGGHSAALQRNASGVRHQSGARLLADGPHDAVDFAQCVPVVGKAGYKVQFPRSHAGVDIGQTVAGGGQGFNFSCCHLRLLSCVLVVQVFLNGLQTRLIIHDIAPLFVLFVDVGHCELCAAAVGRRGGCVSSLCTGGGDVLAVTVLQALFQLVGIFYSSVLIQLQRIKQAVSLCQLRHALQALFGYADFFQHGFHCLFFGGGCLFSVNGLLVSLKGFMFGLVLLFVTVVALALDLVQFLLDGRQLLRVGFIAFNVRFQAVHGIGVGFNDSVLLLVGQPHTFKQFTSNCHFLLLFFGASSSAFAIYKKRQFFAVFAKSL</sequence>
<evidence type="ECO:0000256" key="1">
    <source>
        <dbReference type="SAM" id="Phobius"/>
    </source>
</evidence>
<feature type="transmembrane region" description="Helical" evidence="1">
    <location>
        <begin position="552"/>
        <end position="573"/>
    </location>
</feature>
<proteinExistence type="predicted"/>
<feature type="transmembrane region" description="Helical" evidence="1">
    <location>
        <begin position="408"/>
        <end position="430"/>
    </location>
</feature>